<dbReference type="FunFam" id="1.10.260.40:FF:000001">
    <property type="entry name" value="POU domain protein"/>
    <property type="match status" value="1"/>
</dbReference>
<reference evidence="10" key="1">
    <citation type="journal article" date="2014" name="Nat. Genet.">
        <title>Genome and transcriptome of the porcine whipworm Trichuris suis.</title>
        <authorList>
            <person name="Jex A.R."/>
            <person name="Nejsum P."/>
            <person name="Schwarz E.M."/>
            <person name="Hu L."/>
            <person name="Young N.D."/>
            <person name="Hall R.S."/>
            <person name="Korhonen P.K."/>
            <person name="Liao S."/>
            <person name="Thamsborg S."/>
            <person name="Xia J."/>
            <person name="Xu P."/>
            <person name="Wang S."/>
            <person name="Scheerlinck J.P."/>
            <person name="Hofmann A."/>
            <person name="Sternberg P.W."/>
            <person name="Wang J."/>
            <person name="Gasser R.B."/>
        </authorList>
    </citation>
    <scope>NUCLEOTIDE SEQUENCE [LARGE SCALE GENOMIC DNA]</scope>
    <source>
        <strain evidence="10">DCEP-RM93F</strain>
    </source>
</reference>
<keyword evidence="3 5" id="KW-0371">Homeobox</keyword>
<dbReference type="PRINTS" id="PR00028">
    <property type="entry name" value="POUDOMAIN"/>
</dbReference>
<dbReference type="PANTHER" id="PTHR11636">
    <property type="entry name" value="POU DOMAIN"/>
    <property type="match status" value="1"/>
</dbReference>
<dbReference type="PROSITE" id="PS00027">
    <property type="entry name" value="HOMEOBOX_1"/>
    <property type="match status" value="1"/>
</dbReference>
<dbReference type="PROSITE" id="PS51179">
    <property type="entry name" value="POU_3"/>
    <property type="match status" value="1"/>
</dbReference>
<evidence type="ECO:0000256" key="3">
    <source>
        <dbReference type="ARBA" id="ARBA00023155"/>
    </source>
</evidence>
<evidence type="ECO:0000256" key="7">
    <source>
        <dbReference type="RuleBase" id="RU361194"/>
    </source>
</evidence>
<evidence type="ECO:0000256" key="5">
    <source>
        <dbReference type="PROSITE-ProRule" id="PRU00108"/>
    </source>
</evidence>
<dbReference type="InterPro" id="IPR050255">
    <property type="entry name" value="POU_domain_TF"/>
</dbReference>
<keyword evidence="2 5" id="KW-0238">DNA-binding</keyword>
<dbReference type="InterPro" id="IPR017970">
    <property type="entry name" value="Homeobox_CS"/>
</dbReference>
<dbReference type="PROSITE" id="PS50071">
    <property type="entry name" value="HOMEOBOX_2"/>
    <property type="match status" value="1"/>
</dbReference>
<dbReference type="GO" id="GO:0000981">
    <property type="term" value="F:DNA-binding transcription factor activity, RNA polymerase II-specific"/>
    <property type="evidence" value="ECO:0007669"/>
    <property type="project" value="InterPro"/>
</dbReference>
<feature type="DNA-binding region" description="Homeobox" evidence="5">
    <location>
        <begin position="284"/>
        <end position="343"/>
    </location>
</feature>
<comment type="similarity">
    <text evidence="7">Belongs to the POU transcription factor family.</text>
</comment>
<evidence type="ECO:0000256" key="6">
    <source>
        <dbReference type="RuleBase" id="RU000682"/>
    </source>
</evidence>
<sequence>MAGAEKYPSVLSAFQMPFEQGVKSSEQPPEPDKATPKLISLERLSQSTADVPTPTPNLYMEVPSVALTLPELASSENVAPSSGIQWEFKLSSPLSLWESPMKGSSQQPMERVVFLERMPQSSLCNGSNGFCESSSEMLYNSGSDESCSSFSVQRDPGVANSSLRLEEDLNELRSSGNGTVAIEELESFARYFKKTRIRLGTLCFTQGDVGCAMGRLYNFAFSQTTISRFEALNLSFKNMCKLKPRLEKWLADTEETLKNGTFDCKLIEFQVLKASIDTTVCPRRRKRRTNIEGKMRDILEGEFQTCNRPHPTRLDQLANQLCLDREVVRVWFCNRRQKEKKECRDCLNEMAGRKCSAHSCGFLVYTHDSRLPLGGTADNLSQINNNSRSSSS</sequence>
<dbReference type="SMART" id="SM00389">
    <property type="entry name" value="HOX"/>
    <property type="match status" value="1"/>
</dbReference>
<dbReference type="Pfam" id="PF00157">
    <property type="entry name" value="Pou"/>
    <property type="match status" value="1"/>
</dbReference>
<dbReference type="InterPro" id="IPR000327">
    <property type="entry name" value="POU_dom"/>
</dbReference>
<keyword evidence="4 5" id="KW-0539">Nucleus</keyword>
<comment type="subcellular location">
    <subcellularLocation>
        <location evidence="1 5 6">Nucleus</location>
    </subcellularLocation>
</comment>
<dbReference type="SUPFAM" id="SSF46689">
    <property type="entry name" value="Homeodomain-like"/>
    <property type="match status" value="1"/>
</dbReference>
<evidence type="ECO:0000259" key="8">
    <source>
        <dbReference type="PROSITE" id="PS50071"/>
    </source>
</evidence>
<dbReference type="InterPro" id="IPR013847">
    <property type="entry name" value="POU"/>
</dbReference>
<dbReference type="Gene3D" id="1.10.260.40">
    <property type="entry name" value="lambda repressor-like DNA-binding domains"/>
    <property type="match status" value="1"/>
</dbReference>
<evidence type="ECO:0000256" key="4">
    <source>
        <dbReference type="ARBA" id="ARBA00023242"/>
    </source>
</evidence>
<name>A0A085NCR1_9BILA</name>
<evidence type="ECO:0000259" key="9">
    <source>
        <dbReference type="PROSITE" id="PS51179"/>
    </source>
</evidence>
<dbReference type="GO" id="GO:0005634">
    <property type="term" value="C:nucleus"/>
    <property type="evidence" value="ECO:0007669"/>
    <property type="project" value="UniProtKB-SubCell"/>
</dbReference>
<dbReference type="InterPro" id="IPR001356">
    <property type="entry name" value="HD"/>
</dbReference>
<dbReference type="Gene3D" id="1.10.10.60">
    <property type="entry name" value="Homeodomain-like"/>
    <property type="match status" value="1"/>
</dbReference>
<dbReference type="InterPro" id="IPR010982">
    <property type="entry name" value="Lambda_DNA-bd_dom_sf"/>
</dbReference>
<organism evidence="10">
    <name type="scientific">Trichuris suis</name>
    <name type="common">pig whipworm</name>
    <dbReference type="NCBI Taxonomy" id="68888"/>
    <lineage>
        <taxon>Eukaryota</taxon>
        <taxon>Metazoa</taxon>
        <taxon>Ecdysozoa</taxon>
        <taxon>Nematoda</taxon>
        <taxon>Enoplea</taxon>
        <taxon>Dorylaimia</taxon>
        <taxon>Trichinellida</taxon>
        <taxon>Trichuridae</taxon>
        <taxon>Trichuris</taxon>
    </lineage>
</organism>
<dbReference type="SMART" id="SM00352">
    <property type="entry name" value="POU"/>
    <property type="match status" value="1"/>
</dbReference>
<protein>
    <recommendedName>
        <fullName evidence="7">POU domain protein</fullName>
    </recommendedName>
</protein>
<dbReference type="Pfam" id="PF00046">
    <property type="entry name" value="Homeodomain"/>
    <property type="match status" value="1"/>
</dbReference>
<evidence type="ECO:0000256" key="2">
    <source>
        <dbReference type="ARBA" id="ARBA00023125"/>
    </source>
</evidence>
<dbReference type="GO" id="GO:0000978">
    <property type="term" value="F:RNA polymerase II cis-regulatory region sequence-specific DNA binding"/>
    <property type="evidence" value="ECO:0007669"/>
    <property type="project" value="TreeGrafter"/>
</dbReference>
<dbReference type="PANTHER" id="PTHR11636:SF89">
    <property type="entry name" value="POU DOMAIN PROTEIN 2, ISOFORM B-RELATED"/>
    <property type="match status" value="1"/>
</dbReference>
<accession>A0A085NCR1</accession>
<dbReference type="PROSITE" id="PS00465">
    <property type="entry name" value="POU_2"/>
    <property type="match status" value="1"/>
</dbReference>
<dbReference type="AlphaFoldDB" id="A0A085NCR1"/>
<dbReference type="Proteomes" id="UP000030758">
    <property type="component" value="Unassembled WGS sequence"/>
</dbReference>
<gene>
    <name evidence="10" type="ORF">M514_05083</name>
</gene>
<keyword evidence="7" id="KW-0804">Transcription</keyword>
<proteinExistence type="inferred from homology"/>
<dbReference type="EMBL" id="KL367516">
    <property type="protein sequence ID" value="KFD67257.1"/>
    <property type="molecule type" value="Genomic_DNA"/>
</dbReference>
<dbReference type="SUPFAM" id="SSF47413">
    <property type="entry name" value="lambda repressor-like DNA-binding domains"/>
    <property type="match status" value="1"/>
</dbReference>
<dbReference type="InterPro" id="IPR009057">
    <property type="entry name" value="Homeodomain-like_sf"/>
</dbReference>
<evidence type="ECO:0000313" key="10">
    <source>
        <dbReference type="EMBL" id="KFD67257.1"/>
    </source>
</evidence>
<evidence type="ECO:0000256" key="1">
    <source>
        <dbReference type="ARBA" id="ARBA00004123"/>
    </source>
</evidence>
<dbReference type="CDD" id="cd00086">
    <property type="entry name" value="homeodomain"/>
    <property type="match status" value="1"/>
</dbReference>
<feature type="domain" description="POU-specific" evidence="9">
    <location>
        <begin position="177"/>
        <end position="254"/>
    </location>
</feature>
<dbReference type="GO" id="GO:0030154">
    <property type="term" value="P:cell differentiation"/>
    <property type="evidence" value="ECO:0007669"/>
    <property type="project" value="UniProtKB-ARBA"/>
</dbReference>
<feature type="domain" description="Homeobox" evidence="8">
    <location>
        <begin position="282"/>
        <end position="342"/>
    </location>
</feature>